<evidence type="ECO:0000313" key="2">
    <source>
        <dbReference type="Proteomes" id="UP000005824"/>
    </source>
</evidence>
<sequence length="86" mass="9512">MTRPTILARAILDRLAKARPYALPEEQLFTEVNGVVRPPATEEEFQTSIAALSTGGVPRLRMMADEFDDAARKWVITEAGEAALLR</sequence>
<dbReference type="InParanoid" id="B4DA69"/>
<gene>
    <name evidence="1" type="ORF">CfE428DRAFT_5809</name>
</gene>
<name>B4DA69_9BACT</name>
<reference evidence="1 2" key="1">
    <citation type="journal article" date="2011" name="J. Bacteriol.">
        <title>Genome sequence of Chthoniobacter flavus Ellin428, an aerobic heterotrophic soil bacterium.</title>
        <authorList>
            <person name="Kant R."/>
            <person name="van Passel M.W."/>
            <person name="Palva A."/>
            <person name="Lucas S."/>
            <person name="Lapidus A."/>
            <person name="Glavina Del Rio T."/>
            <person name="Dalin E."/>
            <person name="Tice H."/>
            <person name="Bruce D."/>
            <person name="Goodwin L."/>
            <person name="Pitluck S."/>
            <person name="Larimer F.W."/>
            <person name="Land M.L."/>
            <person name="Hauser L."/>
            <person name="Sangwan P."/>
            <person name="de Vos W.M."/>
            <person name="Janssen P.H."/>
            <person name="Smidt H."/>
        </authorList>
    </citation>
    <scope>NUCLEOTIDE SEQUENCE [LARGE SCALE GENOMIC DNA]</scope>
    <source>
        <strain evidence="1 2">Ellin428</strain>
    </source>
</reference>
<proteinExistence type="predicted"/>
<dbReference type="RefSeq" id="WP_006983130.1">
    <property type="nucleotide sequence ID" value="NZ_ABVL01000029.1"/>
</dbReference>
<organism evidence="1 2">
    <name type="scientific">Chthoniobacter flavus Ellin428</name>
    <dbReference type="NCBI Taxonomy" id="497964"/>
    <lineage>
        <taxon>Bacteria</taxon>
        <taxon>Pseudomonadati</taxon>
        <taxon>Verrucomicrobiota</taxon>
        <taxon>Spartobacteria</taxon>
        <taxon>Chthoniobacterales</taxon>
        <taxon>Chthoniobacteraceae</taxon>
        <taxon>Chthoniobacter</taxon>
    </lineage>
</organism>
<accession>B4DA69</accession>
<protein>
    <submittedName>
        <fullName evidence="1">Uncharacterized protein</fullName>
    </submittedName>
</protein>
<dbReference type="Proteomes" id="UP000005824">
    <property type="component" value="Unassembled WGS sequence"/>
</dbReference>
<dbReference type="STRING" id="497964.CfE428DRAFT_5809"/>
<evidence type="ECO:0000313" key="1">
    <source>
        <dbReference type="EMBL" id="EDY16696.1"/>
    </source>
</evidence>
<dbReference type="AlphaFoldDB" id="B4DA69"/>
<dbReference type="EMBL" id="ABVL01000029">
    <property type="protein sequence ID" value="EDY16696.1"/>
    <property type="molecule type" value="Genomic_DNA"/>
</dbReference>
<keyword evidence="2" id="KW-1185">Reference proteome</keyword>
<comment type="caution">
    <text evidence="1">The sequence shown here is derived from an EMBL/GenBank/DDBJ whole genome shotgun (WGS) entry which is preliminary data.</text>
</comment>